<dbReference type="InterPro" id="IPR039361">
    <property type="entry name" value="Cyclin"/>
</dbReference>
<dbReference type="Pfam" id="PF00134">
    <property type="entry name" value="Cyclin_N"/>
    <property type="match status" value="1"/>
</dbReference>
<evidence type="ECO:0000313" key="2">
    <source>
        <dbReference type="EMBL" id="KAJ7371973.1"/>
    </source>
</evidence>
<reference evidence="2" key="1">
    <citation type="submission" date="2023-01" db="EMBL/GenBank/DDBJ databases">
        <title>Genome assembly of the deep-sea coral Lophelia pertusa.</title>
        <authorList>
            <person name="Herrera S."/>
            <person name="Cordes E."/>
        </authorList>
    </citation>
    <scope>NUCLEOTIDE SEQUENCE</scope>
    <source>
        <strain evidence="2">USNM1676648</strain>
        <tissue evidence="2">Polyp</tissue>
    </source>
</reference>
<dbReference type="SUPFAM" id="SSF47954">
    <property type="entry name" value="Cyclin-like"/>
    <property type="match status" value="1"/>
</dbReference>
<keyword evidence="3" id="KW-1185">Reference proteome</keyword>
<accession>A0A9W9YYI2</accession>
<dbReference type="InterPro" id="IPR006671">
    <property type="entry name" value="Cyclin_N"/>
</dbReference>
<evidence type="ECO:0000259" key="1">
    <source>
        <dbReference type="Pfam" id="PF00134"/>
    </source>
</evidence>
<dbReference type="EMBL" id="MU826839">
    <property type="protein sequence ID" value="KAJ7371973.1"/>
    <property type="molecule type" value="Genomic_DNA"/>
</dbReference>
<dbReference type="InterPro" id="IPR036915">
    <property type="entry name" value="Cyclin-like_sf"/>
</dbReference>
<dbReference type="AlphaFoldDB" id="A0A9W9YYI2"/>
<dbReference type="Gene3D" id="1.10.472.10">
    <property type="entry name" value="Cyclin-like"/>
    <property type="match status" value="4"/>
</dbReference>
<protein>
    <submittedName>
        <fullName evidence="2">Cyclin-A2</fullName>
    </submittedName>
</protein>
<feature type="domain" description="Cyclin N-terminal" evidence="1">
    <location>
        <begin position="176"/>
        <end position="255"/>
    </location>
</feature>
<comment type="caution">
    <text evidence="2">The sequence shown here is derived from an EMBL/GenBank/DDBJ whole genome shotgun (WGS) entry which is preliminary data.</text>
</comment>
<dbReference type="OrthoDB" id="5590282at2759"/>
<organism evidence="2 3">
    <name type="scientific">Desmophyllum pertusum</name>
    <dbReference type="NCBI Taxonomy" id="174260"/>
    <lineage>
        <taxon>Eukaryota</taxon>
        <taxon>Metazoa</taxon>
        <taxon>Cnidaria</taxon>
        <taxon>Anthozoa</taxon>
        <taxon>Hexacorallia</taxon>
        <taxon>Scleractinia</taxon>
        <taxon>Caryophylliina</taxon>
        <taxon>Caryophylliidae</taxon>
        <taxon>Desmophyllum</taxon>
    </lineage>
</organism>
<evidence type="ECO:0000313" key="3">
    <source>
        <dbReference type="Proteomes" id="UP001163046"/>
    </source>
</evidence>
<sequence>MSLSLGEAFRITNNFQDNHESNALKKAKMEDGQARATQQGQKRAALGTITNNAGLRIQPFRAAKQQAGFFVLPRSRKERRKCIQSCTTKDCLRCTNNCTAKFFHSLQELNPALTSLSRPALTNVFVANRHGEEVDSPMIIDSSDDEDFECTKETTPEIHDIDGGNDIFLVTEYASEIYQYLKQAELKSRPKPGYMKKQPDINHSMRAILVDWLVEVAEEYKLLPQTLYLTIKLYRPFPVSHVGGWRGKLQLVGTAYDTYSTKQVLKMESLILKTLGFDVCVPTIINFLERFLKATECSESDSPKVEALAKYLESYVVLITLDSNSLISKHVSMISIAHSATHPNILSKLLEKNTRIVDSMEWQIFKLPEMLPLVLNSSNNDKKKSDYDTVLNYEASCQLDFCRT</sequence>
<proteinExistence type="predicted"/>
<dbReference type="PANTHER" id="PTHR10177">
    <property type="entry name" value="CYCLINS"/>
    <property type="match status" value="1"/>
</dbReference>
<gene>
    <name evidence="2" type="primary">CCNA2_4</name>
    <name evidence="2" type="ORF">OS493_021399</name>
</gene>
<dbReference type="Proteomes" id="UP001163046">
    <property type="component" value="Unassembled WGS sequence"/>
</dbReference>
<name>A0A9W9YYI2_9CNID</name>